<dbReference type="CDD" id="cd00833">
    <property type="entry name" value="PKS"/>
    <property type="match status" value="1"/>
</dbReference>
<dbReference type="Pfam" id="PF00109">
    <property type="entry name" value="ketoacyl-synt"/>
    <property type="match status" value="1"/>
</dbReference>
<evidence type="ECO:0000259" key="2">
    <source>
        <dbReference type="PROSITE" id="PS52004"/>
    </source>
</evidence>
<dbReference type="STRING" id="67767.A0A0J7K4Q8"/>
<dbReference type="InterPro" id="IPR020841">
    <property type="entry name" value="PKS_Beta-ketoAc_synthase_dom"/>
</dbReference>
<protein>
    <submittedName>
        <fullName evidence="3">Fatty acid synthase</fullName>
    </submittedName>
</protein>
<dbReference type="PANTHER" id="PTHR43775">
    <property type="entry name" value="FATTY ACID SYNTHASE"/>
    <property type="match status" value="1"/>
</dbReference>
<dbReference type="SMART" id="SM00825">
    <property type="entry name" value="PKS_KS"/>
    <property type="match status" value="1"/>
</dbReference>
<dbReference type="PANTHER" id="PTHR43775:SF23">
    <property type="entry name" value="FATTY ACID SYNTHASE 3"/>
    <property type="match status" value="1"/>
</dbReference>
<dbReference type="Pfam" id="PF02801">
    <property type="entry name" value="Ketoacyl-synt_C"/>
    <property type="match status" value="1"/>
</dbReference>
<name>A0A0J7K4Q8_LASNI</name>
<keyword evidence="1" id="KW-0808">Transferase</keyword>
<dbReference type="AlphaFoldDB" id="A0A0J7K4Q8"/>
<sequence length="272" mass="29912">MIRSGICEAAIVASVNLCLNPFIIHLFLRLGVLSADGYCKPYDEEGAGYMRSDAAVVVYLQKARYARRIYATYVYGKANCDGFKEKGITFPSFDMQKILLEEFYEECGISPLKLSYMEAHTTGTLAGDATELQAIDEALCAKRDFPLLLGTVKSNIGHSEPVSGHCQIAKVLTAMETGIIPPTIHFKRPRKDMTAIIEGRVKIVTEPTELKGDYIGVSAFGFGGINCYILLKSNPKIKVNNGADDNLPRLVAISGRTEEGVKIILDDNDLRY</sequence>
<dbReference type="Gene3D" id="3.40.47.10">
    <property type="match status" value="1"/>
</dbReference>
<dbReference type="SUPFAM" id="SSF53901">
    <property type="entry name" value="Thiolase-like"/>
    <property type="match status" value="1"/>
</dbReference>
<organism evidence="3 4">
    <name type="scientific">Lasius niger</name>
    <name type="common">Black garden ant</name>
    <dbReference type="NCBI Taxonomy" id="67767"/>
    <lineage>
        <taxon>Eukaryota</taxon>
        <taxon>Metazoa</taxon>
        <taxon>Ecdysozoa</taxon>
        <taxon>Arthropoda</taxon>
        <taxon>Hexapoda</taxon>
        <taxon>Insecta</taxon>
        <taxon>Pterygota</taxon>
        <taxon>Neoptera</taxon>
        <taxon>Endopterygota</taxon>
        <taxon>Hymenoptera</taxon>
        <taxon>Apocrita</taxon>
        <taxon>Aculeata</taxon>
        <taxon>Formicoidea</taxon>
        <taxon>Formicidae</taxon>
        <taxon>Formicinae</taxon>
        <taxon>Lasius</taxon>
        <taxon>Lasius</taxon>
    </lineage>
</organism>
<dbReference type="Gene3D" id="3.30.70.3290">
    <property type="match status" value="1"/>
</dbReference>
<dbReference type="InterPro" id="IPR014030">
    <property type="entry name" value="Ketoacyl_synth_N"/>
</dbReference>
<gene>
    <name evidence="3" type="ORF">RF55_16004</name>
</gene>
<dbReference type="InterPro" id="IPR050091">
    <property type="entry name" value="PKS_NRPS_Biosynth_Enz"/>
</dbReference>
<feature type="domain" description="Ketosynthase family 3 (KS3)" evidence="2">
    <location>
        <begin position="1"/>
        <end position="233"/>
    </location>
</feature>
<evidence type="ECO:0000313" key="3">
    <source>
        <dbReference type="EMBL" id="KMQ85448.1"/>
    </source>
</evidence>
<evidence type="ECO:0000256" key="1">
    <source>
        <dbReference type="RuleBase" id="RU003694"/>
    </source>
</evidence>
<dbReference type="GO" id="GO:0006633">
    <property type="term" value="P:fatty acid biosynthetic process"/>
    <property type="evidence" value="ECO:0007669"/>
    <property type="project" value="TreeGrafter"/>
</dbReference>
<reference evidence="3 4" key="1">
    <citation type="submission" date="2015-04" db="EMBL/GenBank/DDBJ databases">
        <title>Lasius niger genome sequencing.</title>
        <authorList>
            <person name="Konorov E.A."/>
            <person name="Nikitin M.A."/>
            <person name="Kirill M.V."/>
            <person name="Chang P."/>
        </authorList>
    </citation>
    <scope>NUCLEOTIDE SEQUENCE [LARGE SCALE GENOMIC DNA]</scope>
    <source>
        <tissue evidence="3">Whole</tissue>
    </source>
</reference>
<accession>A0A0J7K4Q8</accession>
<dbReference type="PaxDb" id="67767-A0A0J7K4Q8"/>
<evidence type="ECO:0000313" key="4">
    <source>
        <dbReference type="Proteomes" id="UP000036403"/>
    </source>
</evidence>
<dbReference type="InterPro" id="IPR032821">
    <property type="entry name" value="PKS_assoc"/>
</dbReference>
<dbReference type="InterPro" id="IPR016039">
    <property type="entry name" value="Thiolase-like"/>
</dbReference>
<dbReference type="Proteomes" id="UP000036403">
    <property type="component" value="Unassembled WGS sequence"/>
</dbReference>
<dbReference type="EMBL" id="LBMM01013863">
    <property type="protein sequence ID" value="KMQ85448.1"/>
    <property type="molecule type" value="Genomic_DNA"/>
</dbReference>
<keyword evidence="4" id="KW-1185">Reference proteome</keyword>
<dbReference type="OrthoDB" id="329835at2759"/>
<dbReference type="InterPro" id="IPR014031">
    <property type="entry name" value="Ketoacyl_synth_C"/>
</dbReference>
<comment type="caution">
    <text evidence="3">The sequence shown here is derived from an EMBL/GenBank/DDBJ whole genome shotgun (WGS) entry which is preliminary data.</text>
</comment>
<proteinExistence type="inferred from homology"/>
<dbReference type="GO" id="GO:0004312">
    <property type="term" value="F:fatty acid synthase activity"/>
    <property type="evidence" value="ECO:0007669"/>
    <property type="project" value="TreeGrafter"/>
</dbReference>
<dbReference type="PROSITE" id="PS52004">
    <property type="entry name" value="KS3_2"/>
    <property type="match status" value="1"/>
</dbReference>
<comment type="similarity">
    <text evidence="1">Belongs to the thiolase-like superfamily. Beta-ketoacyl-ACP synthases family.</text>
</comment>
<dbReference type="Pfam" id="PF16197">
    <property type="entry name" value="KAsynt_C_assoc"/>
    <property type="match status" value="1"/>
</dbReference>